<reference evidence="4" key="1">
    <citation type="submission" date="2015-11" db="EMBL/GenBank/DDBJ databases">
        <title>De novo transcriptome assembly of four potential Pierce s Disease insect vectors from Arizona vineyards.</title>
        <authorList>
            <person name="Tassone E.E."/>
        </authorList>
    </citation>
    <scope>NUCLEOTIDE SEQUENCE</scope>
</reference>
<feature type="region of interest" description="Disordered" evidence="2">
    <location>
        <begin position="129"/>
        <end position="148"/>
    </location>
</feature>
<gene>
    <name evidence="4" type="ORF">g.14270</name>
</gene>
<dbReference type="GO" id="GO:0008270">
    <property type="term" value="F:zinc ion binding"/>
    <property type="evidence" value="ECO:0007669"/>
    <property type="project" value="UniProtKB-KW"/>
</dbReference>
<accession>A0A1B6JXW9</accession>
<dbReference type="AlphaFoldDB" id="A0A1B6JXW9"/>
<keyword evidence="1" id="KW-0863">Zinc-finger</keyword>
<feature type="region of interest" description="Disordered" evidence="2">
    <location>
        <begin position="1"/>
        <end position="104"/>
    </location>
</feature>
<evidence type="ECO:0000313" key="4">
    <source>
        <dbReference type="EMBL" id="JAT04023.1"/>
    </source>
</evidence>
<organism evidence="4">
    <name type="scientific">Homalodisca liturata</name>
    <dbReference type="NCBI Taxonomy" id="320908"/>
    <lineage>
        <taxon>Eukaryota</taxon>
        <taxon>Metazoa</taxon>
        <taxon>Ecdysozoa</taxon>
        <taxon>Arthropoda</taxon>
        <taxon>Hexapoda</taxon>
        <taxon>Insecta</taxon>
        <taxon>Pterygota</taxon>
        <taxon>Neoptera</taxon>
        <taxon>Paraneoptera</taxon>
        <taxon>Hemiptera</taxon>
        <taxon>Auchenorrhyncha</taxon>
        <taxon>Membracoidea</taxon>
        <taxon>Cicadellidae</taxon>
        <taxon>Cicadellinae</taxon>
        <taxon>Proconiini</taxon>
        <taxon>Homalodisca</taxon>
    </lineage>
</organism>
<evidence type="ECO:0000256" key="2">
    <source>
        <dbReference type="SAM" id="MobiDB-lite"/>
    </source>
</evidence>
<feature type="compositionally biased region" description="Basic residues" evidence="2">
    <location>
        <begin position="38"/>
        <end position="47"/>
    </location>
</feature>
<feature type="non-terminal residue" evidence="4">
    <location>
        <position position="1"/>
    </location>
</feature>
<dbReference type="Gene3D" id="3.30.160.60">
    <property type="entry name" value="Classic Zinc Finger"/>
    <property type="match status" value="1"/>
</dbReference>
<dbReference type="InterPro" id="IPR013087">
    <property type="entry name" value="Znf_C2H2_type"/>
</dbReference>
<dbReference type="SMART" id="SM00355">
    <property type="entry name" value="ZnF_C2H2"/>
    <property type="match status" value="2"/>
</dbReference>
<dbReference type="PROSITE" id="PS50157">
    <property type="entry name" value="ZINC_FINGER_C2H2_2"/>
    <property type="match status" value="1"/>
</dbReference>
<name>A0A1B6JXW9_9HEMI</name>
<sequence>SRRKGLQEGTPKEEVVRRKSSRSRTMSTHYVSVECRHRSPKSRRRLKKPTEIKQEPAEEVVLGPVSPPKSVKPPPSFSSLKKKSLKNQGRPKMRKSVRVKTEKVDPVTQSLSELPSISDDLDYIQQNIKQEADEEDRPRKRGKKRNFPAHEGHKCEFCGRIYKYRKGMLQHQRLECGQDPQFPCPYCPLKFRYRHLIRNHVYTDHNQAFKHWYNVFYTASKLPRWPEKDKSNV</sequence>
<dbReference type="InterPro" id="IPR036236">
    <property type="entry name" value="Znf_C2H2_sf"/>
</dbReference>
<feature type="domain" description="C2H2-type" evidence="3">
    <location>
        <begin position="153"/>
        <end position="180"/>
    </location>
</feature>
<dbReference type="SUPFAM" id="SSF57667">
    <property type="entry name" value="beta-beta-alpha zinc fingers"/>
    <property type="match status" value="1"/>
</dbReference>
<feature type="compositionally biased region" description="Pro residues" evidence="2">
    <location>
        <begin position="65"/>
        <end position="76"/>
    </location>
</feature>
<proteinExistence type="predicted"/>
<protein>
    <recommendedName>
        <fullName evidence="3">C2H2-type domain-containing protein</fullName>
    </recommendedName>
</protein>
<evidence type="ECO:0000259" key="3">
    <source>
        <dbReference type="PROSITE" id="PS50157"/>
    </source>
</evidence>
<keyword evidence="1" id="KW-0479">Metal-binding</keyword>
<dbReference type="PROSITE" id="PS00028">
    <property type="entry name" value="ZINC_FINGER_C2H2_1"/>
    <property type="match status" value="1"/>
</dbReference>
<evidence type="ECO:0000256" key="1">
    <source>
        <dbReference type="PROSITE-ProRule" id="PRU00042"/>
    </source>
</evidence>
<feature type="compositionally biased region" description="Basic residues" evidence="2">
    <location>
        <begin position="80"/>
        <end position="98"/>
    </location>
</feature>
<dbReference type="EMBL" id="GECU01003684">
    <property type="protein sequence ID" value="JAT04023.1"/>
    <property type="molecule type" value="Transcribed_RNA"/>
</dbReference>
<keyword evidence="1" id="KW-0862">Zinc</keyword>